<dbReference type="EMBL" id="JACHLN010000003">
    <property type="protein sequence ID" value="MBB4840172.1"/>
    <property type="molecule type" value="Genomic_DNA"/>
</dbReference>
<dbReference type="RefSeq" id="WP_184168669.1">
    <property type="nucleotide sequence ID" value="NZ_JACHLN010000003.1"/>
</dbReference>
<dbReference type="SUPFAM" id="SSF56784">
    <property type="entry name" value="HAD-like"/>
    <property type="match status" value="1"/>
</dbReference>
<evidence type="ECO:0000313" key="1">
    <source>
        <dbReference type="EMBL" id="MBB4840172.1"/>
    </source>
</evidence>
<sequence>MQQLSGFWIGSDLDETAFGNFAEDMVTREDLGRLPNVLLLAERHAGFWETERGQLVLVGMLGMLVDSLETGDASEALGAISACPPRLAQQALDLLIAALPEGALDAPQEMDDAMLFCTAILAGASGQRAAVAALLEQGRPGRVEAVYGPPAAMIAEAYAPAPEKAEAFKPKLIIWDLDDTLWHGTLADGDVPVLIEKRADFVRAFNRHGVVSAICSKNEFDKARAALEGFGLWEEFIFPRIAFVPKGAVIRRMIADMQLRPENVLFVDDNPHNLHEVADAVPGITVVDATSGACDALLEELLAGQAHVAKSRVADYRLLETRVAEREGEQLSDEEFLLKSGICATFTDRMDNLEFAERIEELINRSNQLNYTQSRIEPGTIRDRIQDIDHYEVLCAFVWDKYGYYGLVGVAVYAFRTRTLEHFAFSCRIMHMGVEDAMIRMLAERGYPLQASPAFRKPLPAQSSRAITTLSYSDAEVRARVLAEEAPRDWSKVDLRIMADCQSGAFYHYSRHQAVTDFDNNPRLFSLPQMKTGAYREQHFPRHLVYAAASDYIDWRWEAYSREIDYELFLDCADRFVEMAATGGHKVLLFLPPQGLGLKMYELHMGCVPERSRVWHPVLNHYWRGVAARHPGVFTLIELGEELAADELVHAHHYVPSALQRISGMIDDWYDAVKAADVLDVAA</sequence>
<proteinExistence type="predicted"/>
<comment type="caution">
    <text evidence="1">The sequence shown here is derived from an EMBL/GenBank/DDBJ whole genome shotgun (WGS) entry which is preliminary data.</text>
</comment>
<organism evidence="1 2">
    <name type="scientific">Sphingomonas kyeonggiensis</name>
    <dbReference type="NCBI Taxonomy" id="1268553"/>
    <lineage>
        <taxon>Bacteria</taxon>
        <taxon>Pseudomonadati</taxon>
        <taxon>Pseudomonadota</taxon>
        <taxon>Alphaproteobacteria</taxon>
        <taxon>Sphingomonadales</taxon>
        <taxon>Sphingomonadaceae</taxon>
        <taxon>Sphingomonas</taxon>
    </lineage>
</organism>
<dbReference type="Proteomes" id="UP000575241">
    <property type="component" value="Unassembled WGS sequence"/>
</dbReference>
<reference evidence="1 2" key="1">
    <citation type="submission" date="2020-08" db="EMBL/GenBank/DDBJ databases">
        <title>Functional genomics of gut bacteria from endangered species of beetles.</title>
        <authorList>
            <person name="Carlos-Shanley C."/>
        </authorList>
    </citation>
    <scope>NUCLEOTIDE SEQUENCE [LARGE SCALE GENOMIC DNA]</scope>
    <source>
        <strain evidence="1 2">S00224</strain>
    </source>
</reference>
<dbReference type="Gene3D" id="3.40.50.1000">
    <property type="entry name" value="HAD superfamily/HAD-like"/>
    <property type="match status" value="1"/>
</dbReference>
<name>A0A7W7K336_9SPHN</name>
<accession>A0A7W7K336</accession>
<protein>
    <submittedName>
        <fullName evidence="1">FkbH-like protein</fullName>
    </submittedName>
</protein>
<dbReference type="InterPro" id="IPR023214">
    <property type="entry name" value="HAD_sf"/>
</dbReference>
<dbReference type="AlphaFoldDB" id="A0A7W7K336"/>
<evidence type="ECO:0000313" key="2">
    <source>
        <dbReference type="Proteomes" id="UP000575241"/>
    </source>
</evidence>
<keyword evidence="2" id="KW-1185">Reference proteome</keyword>
<gene>
    <name evidence="1" type="ORF">HNP52_003264</name>
</gene>
<dbReference type="InterPro" id="IPR036412">
    <property type="entry name" value="HAD-like_sf"/>
</dbReference>